<proteinExistence type="predicted"/>
<reference evidence="1 2" key="1">
    <citation type="submission" date="2018-05" db="EMBL/GenBank/DDBJ databases">
        <title>Lujinxingia marina gen. nov. sp. nov., a new facultative anaerobic member of the class Deltaproteobacteria, and proposal of Lujinxingaceae fam. nov.</title>
        <authorList>
            <person name="Li C.-M."/>
        </authorList>
    </citation>
    <scope>NUCLEOTIDE SEQUENCE [LARGE SCALE GENOMIC DNA]</scope>
    <source>
        <strain evidence="1 2">B210</strain>
    </source>
</reference>
<sequence length="316" mass="33467">MKKEVMMNIQRNLAGLFFVAVGGFGLLSACGTTTSEESCTFDSDCTGGQVCDQTICVDTCETNADCATGDECVARPGDAEGMVCRAASVPDDDCNDPDFGECPDEQVCSASTGQCVPIDEVPTEYYTVRINDVTDVEAPDRCDDTTYGYNTPGAKIMYVELRNESGNPIAYGEAVGDDIGAESEFFDTFTVLDGLAPDLDGQCPLDETFNRNDAEGTEITTNFTDSTVVALGCGGSVYVQFRDEETGDLIVLDESHTIVVGEFGPTCNDTAQSAPDYYDVFLCTAAGSDVSSPESCDEVPLNADALTGVTSSNVDF</sequence>
<dbReference type="EMBL" id="QHKO01000009">
    <property type="protein sequence ID" value="RAL20572.1"/>
    <property type="molecule type" value="Genomic_DNA"/>
</dbReference>
<gene>
    <name evidence="1" type="ORF">DL240_16170</name>
</gene>
<evidence type="ECO:0000313" key="2">
    <source>
        <dbReference type="Proteomes" id="UP000249169"/>
    </source>
</evidence>
<protein>
    <submittedName>
        <fullName evidence="1">Uncharacterized protein</fullName>
    </submittedName>
</protein>
<name>A0A328C421_9DELT</name>
<dbReference type="AlphaFoldDB" id="A0A328C421"/>
<comment type="caution">
    <text evidence="1">The sequence shown here is derived from an EMBL/GenBank/DDBJ whole genome shotgun (WGS) entry which is preliminary data.</text>
</comment>
<keyword evidence="2" id="KW-1185">Reference proteome</keyword>
<evidence type="ECO:0000313" key="1">
    <source>
        <dbReference type="EMBL" id="RAL20572.1"/>
    </source>
</evidence>
<dbReference type="Proteomes" id="UP000249169">
    <property type="component" value="Unassembled WGS sequence"/>
</dbReference>
<organism evidence="1 2">
    <name type="scientific">Lujinxingia litoralis</name>
    <dbReference type="NCBI Taxonomy" id="2211119"/>
    <lineage>
        <taxon>Bacteria</taxon>
        <taxon>Deltaproteobacteria</taxon>
        <taxon>Bradymonadales</taxon>
        <taxon>Lujinxingiaceae</taxon>
        <taxon>Lujinxingia</taxon>
    </lineage>
</organism>
<accession>A0A328C421</accession>
<dbReference type="PROSITE" id="PS51257">
    <property type="entry name" value="PROKAR_LIPOPROTEIN"/>
    <property type="match status" value="1"/>
</dbReference>